<keyword evidence="1" id="KW-0812">Transmembrane</keyword>
<keyword evidence="1" id="KW-1133">Transmembrane helix</keyword>
<protein>
    <submittedName>
        <fullName evidence="2">Unannotated protein</fullName>
    </submittedName>
</protein>
<proteinExistence type="predicted"/>
<accession>A0A6J6GPD8</accession>
<sequence>MPIEYGHLMQQTALLLNFVATWAMVGVIWFVQLVHYPLLSIVPVENAASIAIVHQRRTGFVVGPPMAVEGITTLFLLWSRPDGVSLWMPWVAAVFLAIALGSTVLLSVPRHERMVRQPDTKTGRELVLTNWPRTLAWSVRGVLTALMVSQVLL</sequence>
<feature type="transmembrane region" description="Helical" evidence="1">
    <location>
        <begin position="12"/>
        <end position="31"/>
    </location>
</feature>
<dbReference type="EMBL" id="CAEZUK010000135">
    <property type="protein sequence ID" value="CAB4603167.1"/>
    <property type="molecule type" value="Genomic_DNA"/>
</dbReference>
<name>A0A6J6GPD8_9ZZZZ</name>
<reference evidence="2" key="1">
    <citation type="submission" date="2020-05" db="EMBL/GenBank/DDBJ databases">
        <authorList>
            <person name="Chiriac C."/>
            <person name="Salcher M."/>
            <person name="Ghai R."/>
            <person name="Kavagutti S V."/>
        </authorList>
    </citation>
    <scope>NUCLEOTIDE SEQUENCE</scope>
</reference>
<dbReference type="AlphaFoldDB" id="A0A6J6GPD8"/>
<gene>
    <name evidence="2" type="ORF">UFOPK1820_00877</name>
</gene>
<evidence type="ECO:0000256" key="1">
    <source>
        <dbReference type="SAM" id="Phobius"/>
    </source>
</evidence>
<keyword evidence="1" id="KW-0472">Membrane</keyword>
<evidence type="ECO:0000313" key="2">
    <source>
        <dbReference type="EMBL" id="CAB4603167.1"/>
    </source>
</evidence>
<organism evidence="2">
    <name type="scientific">freshwater metagenome</name>
    <dbReference type="NCBI Taxonomy" id="449393"/>
    <lineage>
        <taxon>unclassified sequences</taxon>
        <taxon>metagenomes</taxon>
        <taxon>ecological metagenomes</taxon>
    </lineage>
</organism>
<feature type="transmembrane region" description="Helical" evidence="1">
    <location>
        <begin position="87"/>
        <end position="108"/>
    </location>
</feature>